<feature type="compositionally biased region" description="Basic and acidic residues" evidence="9">
    <location>
        <begin position="227"/>
        <end position="245"/>
    </location>
</feature>
<dbReference type="PANTHER" id="PTHR23158">
    <property type="entry name" value="MELANOMA INHIBITORY ACTIVITY-RELATED"/>
    <property type="match status" value="1"/>
</dbReference>
<feature type="transmembrane region" description="Helical" evidence="10">
    <location>
        <begin position="12"/>
        <end position="32"/>
    </location>
</feature>
<keyword evidence="2 7" id="KW-0728">SH3 domain</keyword>
<evidence type="ECO:0000256" key="4">
    <source>
        <dbReference type="ARBA" id="ARBA00022824"/>
    </source>
</evidence>
<keyword evidence="13" id="KW-1185">Reference proteome</keyword>
<reference evidence="12" key="2">
    <citation type="submission" date="2025-09" db="UniProtKB">
        <authorList>
            <consortium name="Ensembl"/>
        </authorList>
    </citation>
    <scope>IDENTIFICATION</scope>
</reference>
<feature type="region of interest" description="Disordered" evidence="9">
    <location>
        <begin position="278"/>
        <end position="299"/>
    </location>
</feature>
<feature type="transmembrane region" description="Helical" evidence="10">
    <location>
        <begin position="385"/>
        <end position="405"/>
    </location>
</feature>
<dbReference type="GO" id="GO:0035459">
    <property type="term" value="P:vesicle cargo loading"/>
    <property type="evidence" value="ECO:0007669"/>
    <property type="project" value="TreeGrafter"/>
</dbReference>
<dbReference type="GO" id="GO:0006888">
    <property type="term" value="P:endoplasmic reticulum to Golgi vesicle-mediated transport"/>
    <property type="evidence" value="ECO:0007669"/>
    <property type="project" value="TreeGrafter"/>
</dbReference>
<dbReference type="InterPro" id="IPR001452">
    <property type="entry name" value="SH3_domain"/>
</dbReference>
<keyword evidence="5 8" id="KW-0175">Coiled coil</keyword>
<evidence type="ECO:0000256" key="3">
    <source>
        <dbReference type="ARBA" id="ARBA00022729"/>
    </source>
</evidence>
<feature type="transmembrane region" description="Helical" evidence="10">
    <location>
        <begin position="425"/>
        <end position="445"/>
    </location>
</feature>
<keyword evidence="10" id="KW-0472">Membrane</keyword>
<dbReference type="InterPro" id="IPR051500">
    <property type="entry name" value="cTAGE_MIA/OTOR"/>
</dbReference>
<accession>A0A673XNI9</accession>
<dbReference type="GeneTree" id="ENSGT00950000182767"/>
<evidence type="ECO:0000259" key="11">
    <source>
        <dbReference type="PROSITE" id="PS50002"/>
    </source>
</evidence>
<feature type="compositionally biased region" description="Basic and acidic residues" evidence="9">
    <location>
        <begin position="279"/>
        <end position="288"/>
    </location>
</feature>
<evidence type="ECO:0000256" key="9">
    <source>
        <dbReference type="SAM" id="MobiDB-lite"/>
    </source>
</evidence>
<feature type="region of interest" description="Disordered" evidence="9">
    <location>
        <begin position="194"/>
        <end position="245"/>
    </location>
</feature>
<feature type="coiled-coil region" evidence="8">
    <location>
        <begin position="673"/>
        <end position="746"/>
    </location>
</feature>
<evidence type="ECO:0000256" key="6">
    <source>
        <dbReference type="ARBA" id="ARBA00023180"/>
    </source>
</evidence>
<reference evidence="12" key="1">
    <citation type="submission" date="2025-08" db="UniProtKB">
        <authorList>
            <consortium name="Ensembl"/>
        </authorList>
    </citation>
    <scope>IDENTIFICATION</scope>
</reference>
<dbReference type="GO" id="GO:0009306">
    <property type="term" value="P:protein secretion"/>
    <property type="evidence" value="ECO:0007669"/>
    <property type="project" value="TreeGrafter"/>
</dbReference>
<evidence type="ECO:0000256" key="2">
    <source>
        <dbReference type="ARBA" id="ARBA00022443"/>
    </source>
</evidence>
<dbReference type="PROSITE" id="PS50002">
    <property type="entry name" value="SH3"/>
    <property type="match status" value="1"/>
</dbReference>
<dbReference type="SMART" id="SM00326">
    <property type="entry name" value="SH3"/>
    <property type="match status" value="1"/>
</dbReference>
<protein>
    <submittedName>
        <fullName evidence="12">Melanoma inhibitory activity protein 2-like</fullName>
    </submittedName>
</protein>
<keyword evidence="10" id="KW-1133">Transmembrane helix</keyword>
<feature type="coiled-coil region" evidence="8">
    <location>
        <begin position="606"/>
        <end position="647"/>
    </location>
</feature>
<gene>
    <name evidence="12" type="primary">mia2</name>
</gene>
<dbReference type="Gene3D" id="2.30.30.40">
    <property type="entry name" value="SH3 Domains"/>
    <property type="match status" value="1"/>
</dbReference>
<organism evidence="12 13">
    <name type="scientific">Salmo trutta</name>
    <name type="common">Brown trout</name>
    <dbReference type="NCBI Taxonomy" id="8032"/>
    <lineage>
        <taxon>Eukaryota</taxon>
        <taxon>Metazoa</taxon>
        <taxon>Chordata</taxon>
        <taxon>Craniata</taxon>
        <taxon>Vertebrata</taxon>
        <taxon>Euteleostomi</taxon>
        <taxon>Actinopterygii</taxon>
        <taxon>Neopterygii</taxon>
        <taxon>Teleostei</taxon>
        <taxon>Protacanthopterygii</taxon>
        <taxon>Salmoniformes</taxon>
        <taxon>Salmonidae</taxon>
        <taxon>Salmoninae</taxon>
        <taxon>Salmo</taxon>
    </lineage>
</organism>
<dbReference type="Proteomes" id="UP000472277">
    <property type="component" value="Chromosome 25"/>
</dbReference>
<feature type="compositionally biased region" description="Polar residues" evidence="9">
    <location>
        <begin position="203"/>
        <end position="215"/>
    </location>
</feature>
<sequence length="867" mass="98214">MTGLSSVDMAALQIYIWTFTIFIFPTLTWGLLSDFKICGDSECESLLSRVRATRDHRGKDCRFLNFKKGDVIFVYHKLSGKRDDLWAGSIDRRFGYFPKDAVKVAEIYANTEKEVATQKQDFFCIDEYGSLIDNDSSEWDNEENLVSEFQEIAANDAQDSKTSKDAFLSQSFAQSSDETGNKDAIQAVMEDFSDDTKPAPSEQGGSQWIGSTVTGWLSLGGESPGDNPKEDNPEQESFRSRKLSLDIDANQLKEETKNTENSGWFGDGLTSAFGFGQKAPEEEKPIEKEVEEQPPPSNSWLNIGIKDILHFDQSNQDKVEERVEAAGRDESTGTIDPQDLGTSQSHHDATVEQIKETEHQRDDNTGKKAERTETHPSKPQIYNDYVISLILIILTKIYYYIYIFLSTQVVSSFPDDIRPGPDLYGLPWEAVIVTALLGLGTLLLFSCRFYQCSRLYSSKERRMGLKVAELLEEKCKVLETLSDVQQNVRPMSNNPVCVRKSPIVWWGPHPLPLFPQLVQEAEGWGERMSELEEEMRMCESTYTGMLQDATNKDERIKVCIHITALAKTTCSKMSKTNICVPCPVLEKPVNTHYEDYLGFQMSIKGIKKLENEKASLQTDSEKYTGQVQRLQQKLQIMTEMFQENELKLHRMLTVEERERLQKDQKLTKADKSITLAVEELNSYRHRAQDLEDELEKTNQAYKTQITSQEKKAHNNWLAARGADRDLAEVKRENAHLRQKLTDTQFKLDVVEKDPYTLENMDRPLFRGERSPYGPSPLHRPASENRAFLSPPTLMDGPPRLSPNFPPMGPGGRVSRGLLDPPGGVDSDRSGGPHSDSGSISPTWERDRRGPPIHPPGTVMTTRYRPPL</sequence>
<feature type="region of interest" description="Disordered" evidence="9">
    <location>
        <begin position="760"/>
        <end position="867"/>
    </location>
</feature>
<feature type="compositionally biased region" description="Basic and acidic residues" evidence="9">
    <location>
        <begin position="345"/>
        <end position="375"/>
    </location>
</feature>
<dbReference type="GO" id="GO:0070971">
    <property type="term" value="C:endoplasmic reticulum exit site"/>
    <property type="evidence" value="ECO:0007669"/>
    <property type="project" value="TreeGrafter"/>
</dbReference>
<proteinExistence type="predicted"/>
<evidence type="ECO:0000256" key="1">
    <source>
        <dbReference type="ARBA" id="ARBA00004389"/>
    </source>
</evidence>
<dbReference type="Pfam" id="PF07653">
    <property type="entry name" value="SH3_2"/>
    <property type="match status" value="1"/>
</dbReference>
<evidence type="ECO:0000256" key="5">
    <source>
        <dbReference type="ARBA" id="ARBA00023054"/>
    </source>
</evidence>
<dbReference type="SUPFAM" id="SSF50044">
    <property type="entry name" value="SH3-domain"/>
    <property type="match status" value="1"/>
</dbReference>
<keyword evidence="3" id="KW-0732">Signal</keyword>
<dbReference type="InterPro" id="IPR036028">
    <property type="entry name" value="SH3-like_dom_sf"/>
</dbReference>
<dbReference type="AlphaFoldDB" id="A0A673XNI9"/>
<evidence type="ECO:0000313" key="13">
    <source>
        <dbReference type="Proteomes" id="UP000472277"/>
    </source>
</evidence>
<feature type="compositionally biased region" description="Basic and acidic residues" evidence="9">
    <location>
        <begin position="315"/>
        <end position="331"/>
    </location>
</feature>
<feature type="compositionally biased region" description="Polar residues" evidence="9">
    <location>
        <begin position="332"/>
        <end position="344"/>
    </location>
</feature>
<keyword evidence="10" id="KW-0812">Transmembrane</keyword>
<name>A0A673XNI9_SALTR</name>
<feature type="compositionally biased region" description="Pro residues" evidence="9">
    <location>
        <begin position="799"/>
        <end position="808"/>
    </location>
</feature>
<evidence type="ECO:0000256" key="8">
    <source>
        <dbReference type="SAM" id="Coils"/>
    </source>
</evidence>
<dbReference type="PANTHER" id="PTHR23158:SF38">
    <property type="entry name" value="MELANOMA INHIBITORY ACTIVITY PROTEIN 2"/>
    <property type="match status" value="1"/>
</dbReference>
<dbReference type="Ensembl" id="ENSSTUT00000024066.1">
    <property type="protein sequence ID" value="ENSSTUP00000022938.1"/>
    <property type="gene ID" value="ENSSTUG00000009895.1"/>
</dbReference>
<evidence type="ECO:0000256" key="7">
    <source>
        <dbReference type="PROSITE-ProRule" id="PRU00192"/>
    </source>
</evidence>
<feature type="compositionally biased region" description="Basic and acidic residues" evidence="9">
    <location>
        <begin position="760"/>
        <end position="769"/>
    </location>
</feature>
<keyword evidence="4" id="KW-0256">Endoplasmic reticulum</keyword>
<evidence type="ECO:0000256" key="10">
    <source>
        <dbReference type="SAM" id="Phobius"/>
    </source>
</evidence>
<feature type="domain" description="SH3" evidence="11">
    <location>
        <begin position="45"/>
        <end position="107"/>
    </location>
</feature>
<dbReference type="GO" id="GO:0005789">
    <property type="term" value="C:endoplasmic reticulum membrane"/>
    <property type="evidence" value="ECO:0007669"/>
    <property type="project" value="UniProtKB-SubCell"/>
</dbReference>
<feature type="region of interest" description="Disordered" evidence="9">
    <location>
        <begin position="315"/>
        <end position="375"/>
    </location>
</feature>
<comment type="subcellular location">
    <subcellularLocation>
        <location evidence="1">Endoplasmic reticulum membrane</location>
        <topology evidence="1">Single-pass membrane protein</topology>
    </subcellularLocation>
</comment>
<keyword evidence="6" id="KW-0325">Glycoprotein</keyword>
<evidence type="ECO:0000313" key="12">
    <source>
        <dbReference type="Ensembl" id="ENSSTUP00000022938.1"/>
    </source>
</evidence>